<dbReference type="Proteomes" id="UP000541535">
    <property type="component" value="Unassembled WGS sequence"/>
</dbReference>
<evidence type="ECO:0000313" key="1">
    <source>
        <dbReference type="EMBL" id="MBB3117506.1"/>
    </source>
</evidence>
<dbReference type="GO" id="GO:0008237">
    <property type="term" value="F:metallopeptidase activity"/>
    <property type="evidence" value="ECO:0007669"/>
    <property type="project" value="InterPro"/>
</dbReference>
<protein>
    <recommendedName>
        <fullName evidence="3">Peptidyl-Asp metalloendopeptidase</fullName>
    </recommendedName>
</protein>
<dbReference type="Gene3D" id="3.40.390.10">
    <property type="entry name" value="Collagenase (Catalytic Domain)"/>
    <property type="match status" value="1"/>
</dbReference>
<evidence type="ECO:0000313" key="2">
    <source>
        <dbReference type="Proteomes" id="UP000541535"/>
    </source>
</evidence>
<dbReference type="RefSeq" id="WP_183439438.1">
    <property type="nucleotide sequence ID" value="NZ_JACHXD010000001.1"/>
</dbReference>
<proteinExistence type="predicted"/>
<reference evidence="1 2" key="1">
    <citation type="submission" date="2020-08" db="EMBL/GenBank/DDBJ databases">
        <title>Genomic Encyclopedia of Type Strains, Phase III (KMG-III): the genomes of soil and plant-associated and newly described type strains.</title>
        <authorList>
            <person name="Whitman W."/>
        </authorList>
    </citation>
    <scope>NUCLEOTIDE SEQUENCE [LARGE SCALE GENOMIC DNA]</scope>
    <source>
        <strain evidence="1 2">CECT 8897</strain>
    </source>
</reference>
<dbReference type="EMBL" id="JACHXD010000001">
    <property type="protein sequence ID" value="MBB3117506.1"/>
    <property type="molecule type" value="Genomic_DNA"/>
</dbReference>
<organism evidence="1 2">
    <name type="scientific">Pseudoduganella violacea</name>
    <dbReference type="NCBI Taxonomy" id="1715466"/>
    <lineage>
        <taxon>Bacteria</taxon>
        <taxon>Pseudomonadati</taxon>
        <taxon>Pseudomonadota</taxon>
        <taxon>Betaproteobacteria</taxon>
        <taxon>Burkholderiales</taxon>
        <taxon>Oxalobacteraceae</taxon>
        <taxon>Telluria group</taxon>
        <taxon>Pseudoduganella</taxon>
    </lineage>
</organism>
<dbReference type="InterPro" id="IPR024079">
    <property type="entry name" value="MetalloPept_cat_dom_sf"/>
</dbReference>
<name>A0A7W5B6U1_9BURK</name>
<keyword evidence="2" id="KW-1185">Reference proteome</keyword>
<dbReference type="Pfam" id="PF13688">
    <property type="entry name" value="Reprolysin_5"/>
    <property type="match status" value="1"/>
</dbReference>
<sequence>MVFTLLMPVPGWAQALEFFTPVLTGKADDLDAVQERKLDQIAKRPTSASVTLVRLNEAASKAGSLRMTIPDRKPLDFARVQLESHSASNVIWSGKLSARNGTATLVFRNGNVTGTVTEEGNLYGIEPIGNGLHALIKVDTAKFPPDESPSFLERERRAAPLPKAASSSPATDGPITINLLVAYTRSASGAVGDIDATIQLAMAEANQSYINSNVNLRLKMVSTFEVTYSESGKDYDQILVDLKKMNDVLNSRNITGADIAMLVVNQDESCGQADEILATAPTAFAAVHIGCATGYYSFAHELGHLQGARHNMGNDPTQTPFAYGHGHQHTSSAPAWRTIMAYECKGECARLQYWSNPDVNYNGFPMGTADTSNNARVLNETAATIAAFRNTQAYTRCAAEHENCSFSGTRTVAYGANDKFVYRTASNGIACDNGAFGDPLPGVPKACYVARIGYEKCANEWGNCVFNGTQFVAFGAGSKFAFKLASGSIGCNYDVFGDPAFGTPKACYIGPAGFTYCAAENGQCAVSGTKTVAYGANGQFFYRTVSGPIACSDDAFGNPAVGIGKACFVGPAL</sequence>
<dbReference type="SUPFAM" id="SSF55486">
    <property type="entry name" value="Metalloproteases ('zincins'), catalytic domain"/>
    <property type="match status" value="1"/>
</dbReference>
<gene>
    <name evidence="1" type="ORF">FHS03_000525</name>
</gene>
<evidence type="ECO:0008006" key="3">
    <source>
        <dbReference type="Google" id="ProtNLM"/>
    </source>
</evidence>
<comment type="caution">
    <text evidence="1">The sequence shown here is derived from an EMBL/GenBank/DDBJ whole genome shotgun (WGS) entry which is preliminary data.</text>
</comment>
<accession>A0A7W5B6U1</accession>
<dbReference type="AlphaFoldDB" id="A0A7W5B6U1"/>